<comment type="caution">
    <text evidence="6">The sequence shown here is derived from an EMBL/GenBank/DDBJ whole genome shotgun (WGS) entry which is preliminary data.</text>
</comment>
<dbReference type="RefSeq" id="WP_216844464.1">
    <property type="nucleotide sequence ID" value="NZ_BJCK01000032.1"/>
</dbReference>
<accession>A0AAD3B008</accession>
<protein>
    <submittedName>
        <fullName evidence="6">Alpha-glucosidase</fullName>
    </submittedName>
</protein>
<keyword evidence="2" id="KW-0326">Glycosidase</keyword>
<dbReference type="GO" id="GO:0004553">
    <property type="term" value="F:hydrolase activity, hydrolyzing O-glycosyl compounds"/>
    <property type="evidence" value="ECO:0007669"/>
    <property type="project" value="InterPro"/>
</dbReference>
<dbReference type="GO" id="GO:0030246">
    <property type="term" value="F:carbohydrate binding"/>
    <property type="evidence" value="ECO:0007669"/>
    <property type="project" value="InterPro"/>
</dbReference>
<dbReference type="Gene3D" id="2.60.40.1760">
    <property type="entry name" value="glycosyl hydrolase (family 31)"/>
    <property type="match status" value="2"/>
</dbReference>
<keyword evidence="2" id="KW-0378">Hydrolase</keyword>
<dbReference type="Pfam" id="PF21365">
    <property type="entry name" value="Glyco_hydro_31_3rd"/>
    <property type="match status" value="1"/>
</dbReference>
<feature type="domain" description="Glycoside hydrolase family 31 TIM barrel" evidence="3">
    <location>
        <begin position="305"/>
        <end position="754"/>
    </location>
</feature>
<dbReference type="InterPro" id="IPR013780">
    <property type="entry name" value="Glyco_hydro_b"/>
</dbReference>
<comment type="similarity">
    <text evidence="1 2">Belongs to the glycosyl hydrolase 31 family.</text>
</comment>
<dbReference type="Gene3D" id="2.60.40.1180">
    <property type="entry name" value="Golgi alpha-mannosidase II"/>
    <property type="match status" value="2"/>
</dbReference>
<evidence type="ECO:0000259" key="3">
    <source>
        <dbReference type="Pfam" id="PF01055"/>
    </source>
</evidence>
<dbReference type="EMBL" id="BJCK01000032">
    <property type="protein sequence ID" value="GCL59055.1"/>
    <property type="molecule type" value="Genomic_DNA"/>
</dbReference>
<gene>
    <name evidence="6" type="ORF">NIES3807_22250</name>
</gene>
<evidence type="ECO:0000313" key="7">
    <source>
        <dbReference type="Proteomes" id="UP000441080"/>
    </source>
</evidence>
<dbReference type="Pfam" id="PF13802">
    <property type="entry name" value="Gal_mutarotas_2"/>
    <property type="match status" value="1"/>
</dbReference>
<dbReference type="GO" id="GO:0005975">
    <property type="term" value="P:carbohydrate metabolic process"/>
    <property type="evidence" value="ECO:0007669"/>
    <property type="project" value="InterPro"/>
</dbReference>
<dbReference type="AlphaFoldDB" id="A0AAD3B008"/>
<name>A0AAD3B008_MICAE</name>
<dbReference type="PANTHER" id="PTHR22762">
    <property type="entry name" value="ALPHA-GLUCOSIDASE"/>
    <property type="match status" value="1"/>
</dbReference>
<dbReference type="InterPro" id="IPR017853">
    <property type="entry name" value="GH"/>
</dbReference>
<feature type="domain" description="Glycoside hydrolase family 31 N-terminal" evidence="4">
    <location>
        <begin position="53"/>
        <end position="203"/>
    </location>
</feature>
<dbReference type="InterPro" id="IPR011013">
    <property type="entry name" value="Gal_mutarotase_sf_dom"/>
</dbReference>
<evidence type="ECO:0000313" key="6">
    <source>
        <dbReference type="EMBL" id="GCL59055.1"/>
    </source>
</evidence>
<feature type="domain" description="Glycosyl hydrolase family 31 C-terminal" evidence="5">
    <location>
        <begin position="793"/>
        <end position="910"/>
    </location>
</feature>
<dbReference type="SUPFAM" id="SSF51011">
    <property type="entry name" value="Glycosyl hydrolase domain"/>
    <property type="match status" value="1"/>
</dbReference>
<evidence type="ECO:0000259" key="4">
    <source>
        <dbReference type="Pfam" id="PF13802"/>
    </source>
</evidence>
<evidence type="ECO:0000259" key="5">
    <source>
        <dbReference type="Pfam" id="PF21365"/>
    </source>
</evidence>
<dbReference type="PANTHER" id="PTHR22762:SF120">
    <property type="entry name" value="HETEROGLYCAN GLUCOSIDASE 1"/>
    <property type="match status" value="1"/>
</dbReference>
<dbReference type="SUPFAM" id="SSF51445">
    <property type="entry name" value="(Trans)glycosidases"/>
    <property type="match status" value="1"/>
</dbReference>
<dbReference type="Proteomes" id="UP000441080">
    <property type="component" value="Unassembled WGS sequence"/>
</dbReference>
<dbReference type="Pfam" id="PF01055">
    <property type="entry name" value="Glyco_hydro_31_2nd"/>
    <property type="match status" value="1"/>
</dbReference>
<dbReference type="Gene3D" id="3.20.20.80">
    <property type="entry name" value="Glycosidases"/>
    <property type="match status" value="1"/>
</dbReference>
<evidence type="ECO:0000256" key="2">
    <source>
        <dbReference type="RuleBase" id="RU361185"/>
    </source>
</evidence>
<dbReference type="SUPFAM" id="SSF74650">
    <property type="entry name" value="Galactose mutarotase-like"/>
    <property type="match status" value="1"/>
</dbReference>
<proteinExistence type="inferred from homology"/>
<dbReference type="CDD" id="cd14752">
    <property type="entry name" value="GH31_N"/>
    <property type="match status" value="1"/>
</dbReference>
<sequence>MINYGFVQTNEFTPAPSGGNNPWRPIGNIANWSYDAQEKSFLLTAASSSSIQIKIYILGPSSFRVRFNPNSTDYSKNLSNAVVNRNLGDTGINYIQDSTGNSLKITLDEITISIGLNPYGIAVFRGSQLVHKTSYEYNLVYIPFGSEVTACFMNVAPGAGYYGFGEKAGINLNNNFHTTTFFNYDNFQYGGSNTSDDQGNYPVIPSNSQPGPLNIQEPLYNSMPVLIEWNPAPSGDFAGSSYANLIFLDNPCQTYFNIQTNDYSQYMTGKYYFGSLYNEMDYYFITGSDIASVLNQFNVLTGPSPMPPMYALGYHQGGYGYYNKERLLNVAKSYRDNNIPIDGLHIDVDFQNNYRTFTSSQEKFGNINDLFNQLHCMGFKCSTNITGIMTIVPWDESAKTNDPNPAYPAVPYVVTALDENGNVFQRDVIQDGRAKKVFIWDEYVDGPGQPRPFLTNENYGCNEGFNPYFSPGHVTDVAGCGGIPLGTYGYYADLLRSEVKTWWSGNYYGLLDSGLDMIWQDMTCPAVVTSSDAVVHYKTLPGDLLMSNLNGKVNPDGSLVSPVPNAKIHNAYSLNMIQATYEGLTRIKNHLPDGHYNKNKRNFIIARGGYMGVHRYAASWTGDSASSWEFLSINIPQVLNWGMSGQPFSGCDIGGFANGNTPSGQVNNPFSTDPHNPPYIIGGQPAPNLLTRWMTMGAFLPWYRNHYNGYTKAYQEPYNYSQYPHDNSTYNTDVMPACKKYIEIRYKLLQLFYDAMYECTQNNLPVCRAMFLNDPQDPTLYPLTSVNDVLLTPYNPSQQYEYDTNNSYRVADQFFVGHDLLVAPVVLERWESSSYSPGKTNYYPSRPVYLPEGFDWYDFNGSFTPPVTDDLGPTTLHGTLNRATQGGQLITWNTSQLDLVPAYIREGSIIPVRQLEQYVGELKQNYLTYNIYPGKDSSYLCYQDDHISMDAEVKQAYRTTLITHQQQNDISVQEISLVRQVDNYLPPEEFYYIALLGQTKAPDSVNSNKTSLSAVSNLGELANSPTNCYHYSSDRQTIFIKIFDKDAKMMILVSGLQPLT</sequence>
<evidence type="ECO:0000256" key="1">
    <source>
        <dbReference type="ARBA" id="ARBA00007806"/>
    </source>
</evidence>
<reference evidence="6 7" key="1">
    <citation type="submission" date="2019-02" db="EMBL/GenBank/DDBJ databases">
        <title>Draft genome sequence of Arthrospira platensis NIES-3807.</title>
        <authorList>
            <person name="Yamaguchi H."/>
            <person name="Suzuki S."/>
            <person name="Kawachi M."/>
        </authorList>
    </citation>
    <scope>NUCLEOTIDE SEQUENCE [LARGE SCALE GENOMIC DNA]</scope>
    <source>
        <strain evidence="6 7">NIES-3807</strain>
    </source>
</reference>
<dbReference type="InterPro" id="IPR000322">
    <property type="entry name" value="Glyco_hydro_31_TIM"/>
</dbReference>
<dbReference type="InterPro" id="IPR048395">
    <property type="entry name" value="Glyco_hydro_31_C"/>
</dbReference>
<organism evidence="6 7">
    <name type="scientific">Microcystis aeruginosa NIES-3807</name>
    <dbReference type="NCBI Taxonomy" id="2517785"/>
    <lineage>
        <taxon>Bacteria</taxon>
        <taxon>Bacillati</taxon>
        <taxon>Cyanobacteriota</taxon>
        <taxon>Cyanophyceae</taxon>
        <taxon>Oscillatoriophycideae</taxon>
        <taxon>Chroococcales</taxon>
        <taxon>Microcystaceae</taxon>
        <taxon>Microcystis</taxon>
    </lineage>
</organism>
<dbReference type="InterPro" id="IPR025887">
    <property type="entry name" value="Glyco_hydro_31_N_dom"/>
</dbReference>